<name>A0A192A5G0_9RALS</name>
<sequence length="206" mass="22937">MNQDNMPALTNVIPNETWQLALEFEGQEIRLFDASIARAEMNWPELAYPHKLKNLTFDARQVCWPGDRVLDAAYLYEKSKPIEGWALQRQVLRLGDKNQAPTSQHASHHVYGVWLCPFRERAFELGESIGGGHADTGGSSGFSLAGLRASQGWQHHFDLSDCAWAVPMVEAASDQATLLNALVREVCRRAGMLKAHAGRRTSGRPV</sequence>
<reference evidence="2" key="1">
    <citation type="submission" date="2016-06" db="EMBL/GenBank/DDBJ databases">
        <authorList>
            <person name="Xu Y."/>
            <person name="Nagy A."/>
            <person name="Yan X."/>
            <person name="Kim S.W."/>
            <person name="Haley B."/>
            <person name="Liu N.T."/>
            <person name="Nou X."/>
        </authorList>
    </citation>
    <scope>NUCLEOTIDE SEQUENCE [LARGE SCALE GENOMIC DNA]</scope>
    <source>
        <strain evidence="2">ATCC 49129</strain>
    </source>
</reference>
<gene>
    <name evidence="1" type="ORF">A9Y76_24360</name>
</gene>
<organism evidence="1 2">
    <name type="scientific">Ralstonia insidiosa</name>
    <dbReference type="NCBI Taxonomy" id="190721"/>
    <lineage>
        <taxon>Bacteria</taxon>
        <taxon>Pseudomonadati</taxon>
        <taxon>Pseudomonadota</taxon>
        <taxon>Betaproteobacteria</taxon>
        <taxon>Burkholderiales</taxon>
        <taxon>Burkholderiaceae</taxon>
        <taxon>Ralstonia</taxon>
    </lineage>
</organism>
<dbReference type="Proteomes" id="UP000078572">
    <property type="component" value="Chromosome 2"/>
</dbReference>
<protein>
    <submittedName>
        <fullName evidence="1">Uncharacterized protein</fullName>
    </submittedName>
</protein>
<accession>A0A192A5G0</accession>
<proteinExistence type="predicted"/>
<keyword evidence="2" id="KW-1185">Reference proteome</keyword>
<evidence type="ECO:0000313" key="2">
    <source>
        <dbReference type="Proteomes" id="UP000078572"/>
    </source>
</evidence>
<dbReference type="EMBL" id="CP016023">
    <property type="protein sequence ID" value="ANJ75624.1"/>
    <property type="molecule type" value="Genomic_DNA"/>
</dbReference>
<dbReference type="AlphaFoldDB" id="A0A192A5G0"/>
<evidence type="ECO:0000313" key="1">
    <source>
        <dbReference type="EMBL" id="ANJ75624.1"/>
    </source>
</evidence>